<keyword evidence="5 9" id="KW-1133">Transmembrane helix</keyword>
<dbReference type="Proteomes" id="UP000245081">
    <property type="component" value="Unassembled WGS sequence"/>
</dbReference>
<accession>A0A2R5FBM9</accession>
<dbReference type="Pfam" id="PF00691">
    <property type="entry name" value="OmpA"/>
    <property type="match status" value="1"/>
</dbReference>
<evidence type="ECO:0000256" key="2">
    <source>
        <dbReference type="ARBA" id="ARBA00008914"/>
    </source>
</evidence>
<evidence type="ECO:0000256" key="6">
    <source>
        <dbReference type="ARBA" id="ARBA00023136"/>
    </source>
</evidence>
<feature type="domain" description="OmpA-like" evidence="10">
    <location>
        <begin position="134"/>
        <end position="254"/>
    </location>
</feature>
<evidence type="ECO:0000256" key="9">
    <source>
        <dbReference type="SAM" id="Phobius"/>
    </source>
</evidence>
<keyword evidence="4 9" id="KW-0812">Transmembrane</keyword>
<dbReference type="Pfam" id="PF13677">
    <property type="entry name" value="MotB_plug"/>
    <property type="match status" value="1"/>
</dbReference>
<evidence type="ECO:0000256" key="5">
    <source>
        <dbReference type="ARBA" id="ARBA00022989"/>
    </source>
</evidence>
<dbReference type="CDD" id="cd07185">
    <property type="entry name" value="OmpA_C-like"/>
    <property type="match status" value="1"/>
</dbReference>
<evidence type="ECO:0000256" key="4">
    <source>
        <dbReference type="ARBA" id="ARBA00022692"/>
    </source>
</evidence>
<name>A0A2R5FBM9_9PROT</name>
<organism evidence="11 12">
    <name type="scientific">Novimethylophilus kurashikiensis</name>
    <dbReference type="NCBI Taxonomy" id="1825523"/>
    <lineage>
        <taxon>Bacteria</taxon>
        <taxon>Pseudomonadati</taxon>
        <taxon>Pseudomonadota</taxon>
        <taxon>Betaproteobacteria</taxon>
        <taxon>Nitrosomonadales</taxon>
        <taxon>Methylophilaceae</taxon>
        <taxon>Novimethylophilus</taxon>
    </lineage>
</organism>
<evidence type="ECO:0000256" key="7">
    <source>
        <dbReference type="PROSITE-ProRule" id="PRU00473"/>
    </source>
</evidence>
<sequence length="302" mass="32847">MARKPKHEEHENHERWLVSYADFITLLFAFFVVMYAISSINEGKYKILSDSIVEAFKSAPTSDKIIYVQSPMPQSALDTGKPIPQIIPMQVDPSSPVETEKQQRRENMKSVATDILKVMDPLVKGGQVKVTESNRGIAIEINASLLFDVAKAELNRSSISVLTAVAKVLAGDNHQIQVEGHTDNQPINSPVFPSNWELSAARAGSVIRLFASAGVSGDRMVAIGYADNRPVEDNATPEGRARNRRVTVMILAENQGNIQDVKLDPDTRPAPIQTPPPLPTGTAVPQPVSATTTPTAPIAPVR</sequence>
<dbReference type="PROSITE" id="PS51123">
    <property type="entry name" value="OMPA_2"/>
    <property type="match status" value="1"/>
</dbReference>
<dbReference type="AlphaFoldDB" id="A0A2R5FBM9"/>
<evidence type="ECO:0000256" key="3">
    <source>
        <dbReference type="ARBA" id="ARBA00022475"/>
    </source>
</evidence>
<keyword evidence="3" id="KW-1003">Cell membrane</keyword>
<evidence type="ECO:0000313" key="12">
    <source>
        <dbReference type="Proteomes" id="UP000245081"/>
    </source>
</evidence>
<reference evidence="11 12" key="1">
    <citation type="journal article" date="2018" name="Environ. Microbiol.">
        <title>Isolation and genomic characterization of Novimethylophilus kurashikiensis gen. nov. sp. nov., a new lanthanide-dependent methylotrophic species of Methylophilaceae.</title>
        <authorList>
            <person name="Lv H."/>
            <person name="Sahin N."/>
            <person name="Tani A."/>
        </authorList>
    </citation>
    <scope>NUCLEOTIDE SEQUENCE [LARGE SCALE GENOMIC DNA]</scope>
    <source>
        <strain evidence="11 12">La2-4</strain>
    </source>
</reference>
<dbReference type="RefSeq" id="WP_109015301.1">
    <property type="nucleotide sequence ID" value="NZ_BDOQ01000006.1"/>
</dbReference>
<dbReference type="OrthoDB" id="9815217at2"/>
<dbReference type="InterPro" id="IPR050330">
    <property type="entry name" value="Bact_OuterMem_StrucFunc"/>
</dbReference>
<proteinExistence type="inferred from homology"/>
<feature type="region of interest" description="Disordered" evidence="8">
    <location>
        <begin position="257"/>
        <end position="302"/>
    </location>
</feature>
<comment type="caution">
    <text evidence="11">The sequence shown here is derived from an EMBL/GenBank/DDBJ whole genome shotgun (WGS) entry which is preliminary data.</text>
</comment>
<evidence type="ECO:0000259" key="10">
    <source>
        <dbReference type="PROSITE" id="PS51123"/>
    </source>
</evidence>
<dbReference type="GO" id="GO:0005886">
    <property type="term" value="C:plasma membrane"/>
    <property type="evidence" value="ECO:0007669"/>
    <property type="project" value="UniProtKB-SubCell"/>
</dbReference>
<dbReference type="SUPFAM" id="SSF103088">
    <property type="entry name" value="OmpA-like"/>
    <property type="match status" value="1"/>
</dbReference>
<evidence type="ECO:0000256" key="8">
    <source>
        <dbReference type="SAM" id="MobiDB-lite"/>
    </source>
</evidence>
<dbReference type="InterPro" id="IPR006665">
    <property type="entry name" value="OmpA-like"/>
</dbReference>
<comment type="similarity">
    <text evidence="2">Belongs to the MotB family.</text>
</comment>
<protein>
    <submittedName>
        <fullName evidence="11">Chemotaxis protein MotB</fullName>
    </submittedName>
</protein>
<dbReference type="Gene3D" id="3.30.1330.60">
    <property type="entry name" value="OmpA-like domain"/>
    <property type="match status" value="1"/>
</dbReference>
<evidence type="ECO:0000313" key="11">
    <source>
        <dbReference type="EMBL" id="GBG14101.1"/>
    </source>
</evidence>
<evidence type="ECO:0000256" key="1">
    <source>
        <dbReference type="ARBA" id="ARBA00004162"/>
    </source>
</evidence>
<dbReference type="EMBL" id="BDOQ01000006">
    <property type="protein sequence ID" value="GBG14101.1"/>
    <property type="molecule type" value="Genomic_DNA"/>
</dbReference>
<gene>
    <name evidence="11" type="primary">motB</name>
    <name evidence="11" type="ORF">NMK_1661</name>
</gene>
<feature type="transmembrane region" description="Helical" evidence="9">
    <location>
        <begin position="20"/>
        <end position="37"/>
    </location>
</feature>
<dbReference type="NCBIfam" id="NF006541">
    <property type="entry name" value="PRK09038.1"/>
    <property type="match status" value="1"/>
</dbReference>
<dbReference type="InterPro" id="IPR025713">
    <property type="entry name" value="MotB-like_N_dom"/>
</dbReference>
<dbReference type="InterPro" id="IPR036737">
    <property type="entry name" value="OmpA-like_sf"/>
</dbReference>
<keyword evidence="12" id="KW-1185">Reference proteome</keyword>
<comment type="subcellular location">
    <subcellularLocation>
        <location evidence="1">Cell membrane</location>
        <topology evidence="1">Single-pass membrane protein</topology>
    </subcellularLocation>
</comment>
<keyword evidence="6 7" id="KW-0472">Membrane</keyword>
<feature type="compositionally biased region" description="Low complexity" evidence="8">
    <location>
        <begin position="280"/>
        <end position="302"/>
    </location>
</feature>
<dbReference type="PANTHER" id="PTHR30329">
    <property type="entry name" value="STATOR ELEMENT OF FLAGELLAR MOTOR COMPLEX"/>
    <property type="match status" value="1"/>
</dbReference>
<dbReference type="PANTHER" id="PTHR30329:SF20">
    <property type="entry name" value="EXPORTED PROTEIN"/>
    <property type="match status" value="1"/>
</dbReference>